<evidence type="ECO:0000313" key="2">
    <source>
        <dbReference type="EMBL" id="PHP51301.1"/>
    </source>
</evidence>
<keyword evidence="1" id="KW-1133">Transmembrane helix</keyword>
<keyword evidence="3" id="KW-1185">Reference proteome</keyword>
<organism evidence="2 3">
    <name type="scientific">Actinomyces ruminis</name>
    <dbReference type="NCBI Taxonomy" id="1937003"/>
    <lineage>
        <taxon>Bacteria</taxon>
        <taxon>Bacillati</taxon>
        <taxon>Actinomycetota</taxon>
        <taxon>Actinomycetes</taxon>
        <taxon>Actinomycetales</taxon>
        <taxon>Actinomycetaceae</taxon>
        <taxon>Actinomyces</taxon>
    </lineage>
</organism>
<keyword evidence="1" id="KW-0812">Transmembrane</keyword>
<protein>
    <recommendedName>
        <fullName evidence="4">Transmembrane protein</fullName>
    </recommendedName>
</protein>
<dbReference type="EMBL" id="MTPX02000090">
    <property type="protein sequence ID" value="PHP51301.1"/>
    <property type="molecule type" value="Genomic_DNA"/>
</dbReference>
<evidence type="ECO:0000256" key="1">
    <source>
        <dbReference type="SAM" id="Phobius"/>
    </source>
</evidence>
<sequence length="66" mass="7428">MGAKASRHTHWFWFVVWFGVVWWGWFGDDDGVCGVDVGGGGWVGWFWWWFGVVAVGDRHGASGVLV</sequence>
<gene>
    <name evidence="2" type="ORF">BW737_015320</name>
</gene>
<reference evidence="2 3" key="1">
    <citation type="submission" date="2017-10" db="EMBL/GenBank/DDBJ databases">
        <title>Draft genome sequence of cellulolytic Actinomyces sp CtC72 isolated from cattle rumen fluid.</title>
        <authorList>
            <person name="Joshi A.J."/>
            <person name="Vasudevan G."/>
            <person name="Lanjekar V.B."/>
            <person name="Hivarkar S."/>
            <person name="Engineer A."/>
            <person name="Pore S.D."/>
            <person name="Dhakephalkar P.K."/>
            <person name="Dagar S."/>
        </authorList>
    </citation>
    <scope>NUCLEOTIDE SEQUENCE [LARGE SCALE GENOMIC DNA]</scope>
    <source>
        <strain evidence="3">CtC72</strain>
    </source>
</reference>
<evidence type="ECO:0008006" key="4">
    <source>
        <dbReference type="Google" id="ProtNLM"/>
    </source>
</evidence>
<dbReference type="Proteomes" id="UP000194577">
    <property type="component" value="Unassembled WGS sequence"/>
</dbReference>
<accession>A0ABX4M8N9</accession>
<keyword evidence="1" id="KW-0472">Membrane</keyword>
<comment type="caution">
    <text evidence="2">The sequence shown here is derived from an EMBL/GenBank/DDBJ whole genome shotgun (WGS) entry which is preliminary data.</text>
</comment>
<name>A0ABX4M8N9_9ACTO</name>
<proteinExistence type="predicted"/>
<feature type="transmembrane region" description="Helical" evidence="1">
    <location>
        <begin position="9"/>
        <end position="26"/>
    </location>
</feature>
<evidence type="ECO:0000313" key="3">
    <source>
        <dbReference type="Proteomes" id="UP000194577"/>
    </source>
</evidence>